<dbReference type="Proteomes" id="UP000193925">
    <property type="component" value="Chromosome AFERRI"/>
</dbReference>
<accession>A0A060UUR5</accession>
<keyword evidence="3" id="KW-1185">Reference proteome</keyword>
<evidence type="ECO:0000313" key="1">
    <source>
        <dbReference type="EMBL" id="CDQ12170.1"/>
    </source>
</evidence>
<proteinExistence type="predicted"/>
<protein>
    <submittedName>
        <fullName evidence="1">Uncharacterized protein</fullName>
    </submittedName>
</protein>
<organism evidence="1">
    <name type="scientific">Acidithiobacillus ferrivorans</name>
    <dbReference type="NCBI Taxonomy" id="160808"/>
    <lineage>
        <taxon>Bacteria</taxon>
        <taxon>Pseudomonadati</taxon>
        <taxon>Pseudomonadota</taxon>
        <taxon>Acidithiobacillia</taxon>
        <taxon>Acidithiobacillales</taxon>
        <taxon>Acidithiobacillaceae</taxon>
        <taxon>Acidithiobacillus</taxon>
    </lineage>
</organism>
<dbReference type="RefSeq" id="WP_035195655.1">
    <property type="nucleotide sequence ID" value="NZ_CCCS020000082.1"/>
</dbReference>
<evidence type="ECO:0000313" key="3">
    <source>
        <dbReference type="Proteomes" id="UP000193925"/>
    </source>
</evidence>
<sequence length="89" mass="9962">MIIRLKQSVDALAERVVRKASEYPRIGVALWICHNGSAHVVPLKDSVLSSPGFAEPCQLIGHYRAPCEPENIAEDIEWVMRAVRMGQLH</sequence>
<dbReference type="EMBL" id="CCCS020000082">
    <property type="protein sequence ID" value="CDQ12170.1"/>
    <property type="molecule type" value="Genomic_DNA"/>
</dbReference>
<name>A0A060UUR5_9PROT</name>
<reference evidence="1" key="2">
    <citation type="submission" date="2014-07" db="EMBL/GenBank/DDBJ databases">
        <title>Initial genome analysis of the psychrotolerant acidophile Acidithiobacillus ferrivorans CF27: insights into iron and sulfur oxidation pathways and into biofilm formation.</title>
        <authorList>
            <person name="Talla E."/>
            <person name="Hedrich S."/>
            <person name="Mangenot S."/>
            <person name="Ji B."/>
            <person name="Johnson D.B."/>
            <person name="Barbe V."/>
            <person name="Bonnefoy V."/>
        </authorList>
    </citation>
    <scope>NUCLEOTIDE SEQUENCE [LARGE SCALE GENOMIC DNA]</scope>
    <source>
        <strain evidence="1">CF27</strain>
    </source>
</reference>
<reference evidence="2 3" key="3">
    <citation type="submission" date="2017-03" db="EMBL/GenBank/DDBJ databases">
        <authorList>
            <person name="Regsiter A."/>
            <person name="William W."/>
        </authorList>
    </citation>
    <scope>NUCLEOTIDE SEQUENCE [LARGE SCALE GENOMIC DNA]</scope>
    <source>
        <strain evidence="2">PRJEB5721</strain>
    </source>
</reference>
<reference evidence="1" key="1">
    <citation type="submission" date="2014-03" db="EMBL/GenBank/DDBJ databases">
        <authorList>
            <person name="Genoscope - CEA"/>
        </authorList>
    </citation>
    <scope>NUCLEOTIDE SEQUENCE [LARGE SCALE GENOMIC DNA]</scope>
    <source>
        <strain evidence="1">CF27</strain>
    </source>
</reference>
<evidence type="ECO:0000313" key="2">
    <source>
        <dbReference type="EMBL" id="SMH66492.1"/>
    </source>
</evidence>
<gene>
    <name evidence="2" type="ORF">AFERRI_30224</name>
    <name evidence="1" type="ORF">AFERRI_90026</name>
</gene>
<dbReference type="AlphaFoldDB" id="A0A060UUR5"/>
<dbReference type="EMBL" id="LT841305">
    <property type="protein sequence ID" value="SMH66492.1"/>
    <property type="molecule type" value="Genomic_DNA"/>
</dbReference>